<keyword evidence="2" id="KW-0472">Membrane</keyword>
<organism evidence="4 5">
    <name type="scientific">Saccharopolyspora griseoalba</name>
    <dbReference type="NCBI Taxonomy" id="1431848"/>
    <lineage>
        <taxon>Bacteria</taxon>
        <taxon>Bacillati</taxon>
        <taxon>Actinomycetota</taxon>
        <taxon>Actinomycetes</taxon>
        <taxon>Pseudonocardiales</taxon>
        <taxon>Pseudonocardiaceae</taxon>
        <taxon>Saccharopolyspora</taxon>
    </lineage>
</organism>
<evidence type="ECO:0000256" key="2">
    <source>
        <dbReference type="SAM" id="Phobius"/>
    </source>
</evidence>
<keyword evidence="2" id="KW-1133">Transmembrane helix</keyword>
<accession>A0ABW2LMC8</accession>
<feature type="region of interest" description="Disordered" evidence="1">
    <location>
        <begin position="190"/>
        <end position="227"/>
    </location>
</feature>
<proteinExistence type="predicted"/>
<feature type="transmembrane region" description="Helical" evidence="2">
    <location>
        <begin position="78"/>
        <end position="102"/>
    </location>
</feature>
<dbReference type="Proteomes" id="UP001596504">
    <property type="component" value="Unassembled WGS sequence"/>
</dbReference>
<gene>
    <name evidence="4" type="ORF">ACFQRI_12880</name>
</gene>
<evidence type="ECO:0000313" key="4">
    <source>
        <dbReference type="EMBL" id="MFC7342300.1"/>
    </source>
</evidence>
<sequence>MDCDDYREALSARLDGEDSPVPAERLDAHLAGCAGCRSWHQRAVELNRTLRVRAVTPIPDATGAVLAAAPPRRDRRRIALAGIGACQLLLGISQAAGLGGAHLAASAGHLFNESTAWNLAMGLGLAWTAWRTSAAAGMLPVLSAFLLVLTGFSVHDLLLGTVTAGRLATHGLLLAGLVALVAVRRGEHRPGPARAVPGPVGSAAPASGAEPVARPGDLGPTAYRRTA</sequence>
<evidence type="ECO:0000259" key="3">
    <source>
        <dbReference type="Pfam" id="PF13490"/>
    </source>
</evidence>
<reference evidence="5" key="1">
    <citation type="journal article" date="2019" name="Int. J. Syst. Evol. Microbiol.">
        <title>The Global Catalogue of Microorganisms (GCM) 10K type strain sequencing project: providing services to taxonomists for standard genome sequencing and annotation.</title>
        <authorList>
            <consortium name="The Broad Institute Genomics Platform"/>
            <consortium name="The Broad Institute Genome Sequencing Center for Infectious Disease"/>
            <person name="Wu L."/>
            <person name="Ma J."/>
        </authorList>
    </citation>
    <scope>NUCLEOTIDE SEQUENCE [LARGE SCALE GENOMIC DNA]</scope>
    <source>
        <strain evidence="5">WLHS5</strain>
    </source>
</reference>
<dbReference type="Pfam" id="PF13490">
    <property type="entry name" value="zf-HC2"/>
    <property type="match status" value="1"/>
</dbReference>
<keyword evidence="2" id="KW-0812">Transmembrane</keyword>
<name>A0ABW2LMC8_9PSEU</name>
<dbReference type="InterPro" id="IPR027383">
    <property type="entry name" value="Znf_put"/>
</dbReference>
<feature type="domain" description="Putative zinc-finger" evidence="3">
    <location>
        <begin position="3"/>
        <end position="37"/>
    </location>
</feature>
<feature type="transmembrane region" description="Helical" evidence="2">
    <location>
        <begin position="137"/>
        <end position="155"/>
    </location>
</feature>
<dbReference type="RefSeq" id="WP_380668038.1">
    <property type="nucleotide sequence ID" value="NZ_JBHTCJ010000005.1"/>
</dbReference>
<feature type="transmembrane region" description="Helical" evidence="2">
    <location>
        <begin position="167"/>
        <end position="184"/>
    </location>
</feature>
<feature type="compositionally biased region" description="Low complexity" evidence="1">
    <location>
        <begin position="192"/>
        <end position="214"/>
    </location>
</feature>
<comment type="caution">
    <text evidence="4">The sequence shown here is derived from an EMBL/GenBank/DDBJ whole genome shotgun (WGS) entry which is preliminary data.</text>
</comment>
<protein>
    <submittedName>
        <fullName evidence="4">Zf-HC2 domain-containing protein</fullName>
    </submittedName>
</protein>
<evidence type="ECO:0000256" key="1">
    <source>
        <dbReference type="SAM" id="MobiDB-lite"/>
    </source>
</evidence>
<evidence type="ECO:0000313" key="5">
    <source>
        <dbReference type="Proteomes" id="UP001596504"/>
    </source>
</evidence>
<dbReference type="EMBL" id="JBHTCJ010000005">
    <property type="protein sequence ID" value="MFC7342300.1"/>
    <property type="molecule type" value="Genomic_DNA"/>
</dbReference>
<keyword evidence="5" id="KW-1185">Reference proteome</keyword>